<comment type="similarity">
    <text evidence="2">Belongs to the CLUAP1 family.</text>
</comment>
<proteinExistence type="inferred from homology"/>
<keyword evidence="5" id="KW-0969">Cilium</keyword>
<evidence type="ECO:0000256" key="5">
    <source>
        <dbReference type="ARBA" id="ARBA00023069"/>
    </source>
</evidence>
<evidence type="ECO:0000256" key="4">
    <source>
        <dbReference type="ARBA" id="ARBA00023054"/>
    </source>
</evidence>
<dbReference type="PANTHER" id="PTHR21547:SF0">
    <property type="entry name" value="CLUSTERIN-ASSOCIATED PROTEIN 1"/>
    <property type="match status" value="1"/>
</dbReference>
<name>A0ABM4CDZ5_HYDVU</name>
<protein>
    <submittedName>
        <fullName evidence="10">Clusterin-associated protein 1 isoform X3</fullName>
    </submittedName>
</protein>
<keyword evidence="4 7" id="KW-0175">Coiled coil</keyword>
<dbReference type="InterPro" id="IPR019366">
    <property type="entry name" value="Clusterin-associated_protein-1"/>
</dbReference>
<evidence type="ECO:0000256" key="7">
    <source>
        <dbReference type="SAM" id="Coils"/>
    </source>
</evidence>
<keyword evidence="6" id="KW-0966">Cell projection</keyword>
<evidence type="ECO:0000313" key="10">
    <source>
        <dbReference type="RefSeq" id="XP_065659903.1"/>
    </source>
</evidence>
<dbReference type="RefSeq" id="XP_065659903.1">
    <property type="nucleotide sequence ID" value="XM_065803831.1"/>
</dbReference>
<comment type="subcellular location">
    <subcellularLocation>
        <location evidence="1">Cell projection</location>
        <location evidence="1">Cilium</location>
    </subcellularLocation>
</comment>
<gene>
    <name evidence="10" type="primary">LOC100202047</name>
</gene>
<evidence type="ECO:0000256" key="3">
    <source>
        <dbReference type="ARBA" id="ARBA00022794"/>
    </source>
</evidence>
<evidence type="ECO:0000256" key="1">
    <source>
        <dbReference type="ARBA" id="ARBA00004138"/>
    </source>
</evidence>
<evidence type="ECO:0000313" key="9">
    <source>
        <dbReference type="Proteomes" id="UP001652625"/>
    </source>
</evidence>
<dbReference type="PANTHER" id="PTHR21547">
    <property type="entry name" value="CLUSTERIN ASSOCIATED PROTEIN 1"/>
    <property type="match status" value="1"/>
</dbReference>
<keyword evidence="3" id="KW-0970">Cilium biogenesis/degradation</keyword>
<organism evidence="9 10">
    <name type="scientific">Hydra vulgaris</name>
    <name type="common">Hydra</name>
    <name type="synonym">Hydra attenuata</name>
    <dbReference type="NCBI Taxonomy" id="6087"/>
    <lineage>
        <taxon>Eukaryota</taxon>
        <taxon>Metazoa</taxon>
        <taxon>Cnidaria</taxon>
        <taxon>Hydrozoa</taxon>
        <taxon>Hydroidolina</taxon>
        <taxon>Anthoathecata</taxon>
        <taxon>Aplanulata</taxon>
        <taxon>Hydridae</taxon>
        <taxon>Hydra</taxon>
    </lineage>
</organism>
<feature type="compositionally biased region" description="Acidic residues" evidence="8">
    <location>
        <begin position="346"/>
        <end position="388"/>
    </location>
</feature>
<accession>A0ABM4CDZ5</accession>
<keyword evidence="9" id="KW-1185">Reference proteome</keyword>
<evidence type="ECO:0000256" key="8">
    <source>
        <dbReference type="SAM" id="MobiDB-lite"/>
    </source>
</evidence>
<dbReference type="Proteomes" id="UP001652625">
    <property type="component" value="Chromosome 08"/>
</dbReference>
<feature type="coiled-coil region" evidence="7">
    <location>
        <begin position="211"/>
        <end position="263"/>
    </location>
</feature>
<sequence>MSYRDLRNFTEMMRALGYPRLISMENFRKPNFPLVAEILQWLVLRYDPNSDIPMDVEFENDRVLFIKSVAQFMALKAHIKLNTKRLYEADGLAVKEMIKITTVLYQAAMKLNKSGEEEHGTSKFHPGKFDFNSKLSDLKLARQLASEITVKGSSLHQLLGREVELRAIRRSCIAQPMDLNEIEKNVTNVIKSTQAEIAKTHSQLDNISSDEANLQAKIEKRKSELERNQKRLKSLESVRPAFMDEYENLEKDLQELYASYIEKYRNLAYLERVNEDINKSDQNDDGSENPINMSLKAREENESIIRGNLTLGSSDEDEETEETSNKDEKKQVVPKPKMIGSLTGDLETDDESEEGSTATEDGEDELLEGEEDDEEEANDQANDSDDNF</sequence>
<dbReference type="GeneID" id="100202047"/>
<dbReference type="Pfam" id="PF10234">
    <property type="entry name" value="Cluap1"/>
    <property type="match status" value="1"/>
</dbReference>
<evidence type="ECO:0000256" key="6">
    <source>
        <dbReference type="ARBA" id="ARBA00023273"/>
    </source>
</evidence>
<feature type="region of interest" description="Disordered" evidence="8">
    <location>
        <begin position="278"/>
        <end position="388"/>
    </location>
</feature>
<evidence type="ECO:0000256" key="2">
    <source>
        <dbReference type="ARBA" id="ARBA00008340"/>
    </source>
</evidence>
<reference evidence="10" key="1">
    <citation type="submission" date="2025-08" db="UniProtKB">
        <authorList>
            <consortium name="RefSeq"/>
        </authorList>
    </citation>
    <scope>IDENTIFICATION</scope>
</reference>